<dbReference type="InterPro" id="IPR035984">
    <property type="entry name" value="Acyl-CoA-binding_sf"/>
</dbReference>
<dbReference type="Proteomes" id="UP000242877">
    <property type="component" value="Unassembled WGS sequence"/>
</dbReference>
<keyword evidence="5" id="KW-1185">Reference proteome</keyword>
<name>A0A167YGD4_9EURO</name>
<evidence type="ECO:0000256" key="2">
    <source>
        <dbReference type="ARBA" id="ARBA00023121"/>
    </source>
</evidence>
<dbReference type="VEuPathDB" id="FungiDB:AAP_03477"/>
<evidence type="ECO:0000259" key="3">
    <source>
        <dbReference type="PROSITE" id="PS51228"/>
    </source>
</evidence>
<comment type="similarity">
    <text evidence="1">Belongs to the ACBP family.</text>
</comment>
<dbReference type="PANTHER" id="PTHR23310">
    <property type="entry name" value="ACYL-COA-BINDING PROTEIN, ACBP"/>
    <property type="match status" value="1"/>
</dbReference>
<sequence>MAVEQSEAFKRAVEESRKLKQQPSVEEMLELYAFFKQGSQDPPFNPDNKPGMFDLKGKKKFQAWEAIQTMDPETAQHKYVELVERLKEKYGFEE</sequence>
<dbReference type="Pfam" id="PF00887">
    <property type="entry name" value="ACBP"/>
    <property type="match status" value="1"/>
</dbReference>
<dbReference type="AlphaFoldDB" id="A0A167YGD4"/>
<keyword evidence="2" id="KW-0446">Lipid-binding</keyword>
<dbReference type="EMBL" id="AZGZ01000014">
    <property type="protein sequence ID" value="KZZ91307.1"/>
    <property type="molecule type" value="Genomic_DNA"/>
</dbReference>
<dbReference type="GO" id="GO:0006631">
    <property type="term" value="P:fatty acid metabolic process"/>
    <property type="evidence" value="ECO:0007669"/>
    <property type="project" value="TreeGrafter"/>
</dbReference>
<dbReference type="PRINTS" id="PR00689">
    <property type="entry name" value="ACOABINDINGP"/>
</dbReference>
<organism evidence="4 5">
    <name type="scientific">Ascosphaera apis ARSEF 7405</name>
    <dbReference type="NCBI Taxonomy" id="392613"/>
    <lineage>
        <taxon>Eukaryota</taxon>
        <taxon>Fungi</taxon>
        <taxon>Dikarya</taxon>
        <taxon>Ascomycota</taxon>
        <taxon>Pezizomycotina</taxon>
        <taxon>Eurotiomycetes</taxon>
        <taxon>Eurotiomycetidae</taxon>
        <taxon>Onygenales</taxon>
        <taxon>Ascosphaeraceae</taxon>
        <taxon>Ascosphaera</taxon>
    </lineage>
</organism>
<feature type="domain" description="ACB" evidence="3">
    <location>
        <begin position="5"/>
        <end position="92"/>
    </location>
</feature>
<accession>A0A167YGD4</accession>
<reference evidence="4 5" key="1">
    <citation type="journal article" date="2016" name="Genome Biol. Evol.">
        <title>Divergent and convergent evolution of fungal pathogenicity.</title>
        <authorList>
            <person name="Shang Y."/>
            <person name="Xiao G."/>
            <person name="Zheng P."/>
            <person name="Cen K."/>
            <person name="Zhan S."/>
            <person name="Wang C."/>
        </authorList>
    </citation>
    <scope>NUCLEOTIDE SEQUENCE [LARGE SCALE GENOMIC DNA]</scope>
    <source>
        <strain evidence="4 5">ARSEF 7405</strain>
    </source>
</reference>
<dbReference type="InterPro" id="IPR000582">
    <property type="entry name" value="Acyl-CoA-binding_protein"/>
</dbReference>
<evidence type="ECO:0000313" key="5">
    <source>
        <dbReference type="Proteomes" id="UP000242877"/>
    </source>
</evidence>
<dbReference type="PROSITE" id="PS51228">
    <property type="entry name" value="ACB_2"/>
    <property type="match status" value="1"/>
</dbReference>
<evidence type="ECO:0000313" key="4">
    <source>
        <dbReference type="EMBL" id="KZZ91307.1"/>
    </source>
</evidence>
<proteinExistence type="inferred from homology"/>
<dbReference type="GO" id="GO:0000062">
    <property type="term" value="F:fatty-acyl-CoA binding"/>
    <property type="evidence" value="ECO:0007669"/>
    <property type="project" value="InterPro"/>
</dbReference>
<dbReference type="SUPFAM" id="SSF47027">
    <property type="entry name" value="Acyl-CoA binding protein"/>
    <property type="match status" value="1"/>
</dbReference>
<protein>
    <submittedName>
        <fullName evidence="4">Acyl-CoA-binding protein, ACBP</fullName>
    </submittedName>
</protein>
<dbReference type="PANTHER" id="PTHR23310:SF62">
    <property type="entry name" value="ACYL-COA BINDING PROTEIN 1, ISOFORM A"/>
    <property type="match status" value="1"/>
</dbReference>
<comment type="caution">
    <text evidence="4">The sequence shown here is derived from an EMBL/GenBank/DDBJ whole genome shotgun (WGS) entry which is preliminary data.</text>
</comment>
<dbReference type="Gene3D" id="1.20.80.10">
    <property type="match status" value="1"/>
</dbReference>
<dbReference type="OrthoDB" id="346910at2759"/>
<evidence type="ECO:0000256" key="1">
    <source>
        <dbReference type="ARBA" id="ARBA00005567"/>
    </source>
</evidence>
<gene>
    <name evidence="4" type="ORF">AAP_03477</name>
</gene>
<dbReference type="InterPro" id="IPR014352">
    <property type="entry name" value="FERM/acyl-CoA-bd_prot_sf"/>
</dbReference>